<dbReference type="SUPFAM" id="SSF52200">
    <property type="entry name" value="Toll/Interleukin receptor TIR domain"/>
    <property type="match status" value="1"/>
</dbReference>
<dbReference type="EMBL" id="JBGBPQ010000022">
    <property type="protein sequence ID" value="KAL1502937.1"/>
    <property type="molecule type" value="Genomic_DNA"/>
</dbReference>
<feature type="transmembrane region" description="Helical" evidence="7">
    <location>
        <begin position="688"/>
        <end position="710"/>
    </location>
</feature>
<evidence type="ECO:0000256" key="7">
    <source>
        <dbReference type="SAM" id="Phobius"/>
    </source>
</evidence>
<dbReference type="InterPro" id="IPR000337">
    <property type="entry name" value="GPCR_3"/>
</dbReference>
<evidence type="ECO:0000256" key="1">
    <source>
        <dbReference type="ARBA" id="ARBA00004141"/>
    </source>
</evidence>
<dbReference type="InterPro" id="IPR001828">
    <property type="entry name" value="ANF_lig-bd_rcpt"/>
</dbReference>
<dbReference type="Pfam" id="PF01094">
    <property type="entry name" value="ANF_receptor"/>
    <property type="match status" value="1"/>
</dbReference>
<dbReference type="InterPro" id="IPR011641">
    <property type="entry name" value="Tyr-kin_ephrin_A/B_rcpt-like"/>
</dbReference>
<name>A0AB34INC1_PRYPA</name>
<comment type="caution">
    <text evidence="11">The sequence shown here is derived from an EMBL/GenBank/DDBJ whole genome shotgun (WGS) entry which is preliminary data.</text>
</comment>
<dbReference type="Gene3D" id="3.40.50.2300">
    <property type="match status" value="3"/>
</dbReference>
<feature type="transmembrane region" description="Helical" evidence="7">
    <location>
        <begin position="977"/>
        <end position="994"/>
    </location>
</feature>
<dbReference type="InterPro" id="IPR035897">
    <property type="entry name" value="Toll_tir_struct_dom_sf"/>
</dbReference>
<feature type="signal peptide" evidence="8">
    <location>
        <begin position="1"/>
        <end position="26"/>
    </location>
</feature>
<dbReference type="CDD" id="cd00185">
    <property type="entry name" value="TNFRSF"/>
    <property type="match status" value="1"/>
</dbReference>
<gene>
    <name evidence="11" type="ORF">AB1Y20_011008</name>
</gene>
<dbReference type="InterPro" id="IPR009030">
    <property type="entry name" value="Growth_fac_rcpt_cys_sf"/>
</dbReference>
<dbReference type="Pfam" id="PF07699">
    <property type="entry name" value="Ephrin_rec_like"/>
    <property type="match status" value="1"/>
</dbReference>
<keyword evidence="6" id="KW-0325">Glycoprotein</keyword>
<dbReference type="PRINTS" id="PR00248">
    <property type="entry name" value="GPCRMGR"/>
</dbReference>
<dbReference type="InterPro" id="IPR028082">
    <property type="entry name" value="Peripla_BP_I"/>
</dbReference>
<evidence type="ECO:0000313" key="12">
    <source>
        <dbReference type="Proteomes" id="UP001515480"/>
    </source>
</evidence>
<keyword evidence="3 7" id="KW-1133">Transmembrane helix</keyword>
<dbReference type="SUPFAM" id="SSF53822">
    <property type="entry name" value="Periplasmic binding protein-like I"/>
    <property type="match status" value="1"/>
</dbReference>
<feature type="transmembrane region" description="Helical" evidence="7">
    <location>
        <begin position="949"/>
        <end position="971"/>
    </location>
</feature>
<dbReference type="SUPFAM" id="SSF57184">
    <property type="entry name" value="Growth factor receptor domain"/>
    <property type="match status" value="1"/>
</dbReference>
<evidence type="ECO:0000256" key="8">
    <source>
        <dbReference type="SAM" id="SignalP"/>
    </source>
</evidence>
<feature type="transmembrane region" description="Helical" evidence="7">
    <location>
        <begin position="1058"/>
        <end position="1079"/>
    </location>
</feature>
<evidence type="ECO:0000256" key="6">
    <source>
        <dbReference type="ARBA" id="ARBA00023180"/>
    </source>
</evidence>
<feature type="transmembrane region" description="Helical" evidence="7">
    <location>
        <begin position="731"/>
        <end position="750"/>
    </location>
</feature>
<dbReference type="GO" id="GO:0016020">
    <property type="term" value="C:membrane"/>
    <property type="evidence" value="ECO:0007669"/>
    <property type="project" value="UniProtKB-SubCell"/>
</dbReference>
<reference evidence="11 12" key="1">
    <citation type="journal article" date="2024" name="Science">
        <title>Giant polyketide synthase enzymes in the biosynthesis of giant marine polyether toxins.</title>
        <authorList>
            <person name="Fallon T.R."/>
            <person name="Shende V.V."/>
            <person name="Wierzbicki I.H."/>
            <person name="Pendleton A.L."/>
            <person name="Watervoot N.F."/>
            <person name="Auber R.P."/>
            <person name="Gonzalez D.J."/>
            <person name="Wisecaver J.H."/>
            <person name="Moore B.S."/>
        </authorList>
    </citation>
    <scope>NUCLEOTIDE SEQUENCE [LARGE SCALE GENOMIC DNA]</scope>
    <source>
        <strain evidence="11 12">12B1</strain>
    </source>
</reference>
<keyword evidence="8" id="KW-0732">Signal</keyword>
<dbReference type="PANTHER" id="PTHR24060">
    <property type="entry name" value="METABOTROPIC GLUTAMATE RECEPTOR"/>
    <property type="match status" value="1"/>
</dbReference>
<evidence type="ECO:0000256" key="2">
    <source>
        <dbReference type="ARBA" id="ARBA00022692"/>
    </source>
</evidence>
<feature type="transmembrane region" description="Helical" evidence="7">
    <location>
        <begin position="1006"/>
        <end position="1026"/>
    </location>
</feature>
<feature type="transmembrane region" description="Helical" evidence="7">
    <location>
        <begin position="898"/>
        <end position="923"/>
    </location>
</feature>
<dbReference type="Proteomes" id="UP001515480">
    <property type="component" value="Unassembled WGS sequence"/>
</dbReference>
<evidence type="ECO:0000256" key="5">
    <source>
        <dbReference type="ARBA" id="ARBA00023170"/>
    </source>
</evidence>
<feature type="domain" description="Tyrosine-protein kinase ephrin type A/B receptor-like" evidence="10">
    <location>
        <begin position="502"/>
        <end position="545"/>
    </location>
</feature>
<organism evidence="11 12">
    <name type="scientific">Prymnesium parvum</name>
    <name type="common">Toxic golden alga</name>
    <dbReference type="NCBI Taxonomy" id="97485"/>
    <lineage>
        <taxon>Eukaryota</taxon>
        <taxon>Haptista</taxon>
        <taxon>Haptophyta</taxon>
        <taxon>Prymnesiophyceae</taxon>
        <taxon>Prymnesiales</taxon>
        <taxon>Prymnesiaceae</taxon>
        <taxon>Prymnesium</taxon>
    </lineage>
</organism>
<keyword evidence="12" id="KW-1185">Reference proteome</keyword>
<accession>A0AB34INC1</accession>
<evidence type="ECO:0000259" key="9">
    <source>
        <dbReference type="Pfam" id="PF01094"/>
    </source>
</evidence>
<dbReference type="Gene3D" id="3.40.50.10140">
    <property type="entry name" value="Toll/interleukin-1 receptor homology (TIR) domain"/>
    <property type="match status" value="1"/>
</dbReference>
<dbReference type="SMART" id="SM01411">
    <property type="entry name" value="Ephrin_rec_like"/>
    <property type="match status" value="2"/>
</dbReference>
<evidence type="ECO:0000259" key="10">
    <source>
        <dbReference type="Pfam" id="PF07699"/>
    </source>
</evidence>
<feature type="chain" id="PRO_5044227813" description="Receptor ligand binding region domain-containing protein" evidence="8">
    <location>
        <begin position="27"/>
        <end position="1538"/>
    </location>
</feature>
<feature type="domain" description="Receptor ligand binding region" evidence="9">
    <location>
        <begin position="58"/>
        <end position="422"/>
    </location>
</feature>
<proteinExistence type="predicted"/>
<dbReference type="Gene3D" id="2.10.50.10">
    <property type="entry name" value="Tumor Necrosis Factor Receptor, subunit A, domain 2"/>
    <property type="match status" value="1"/>
</dbReference>
<keyword evidence="4 7" id="KW-0472">Membrane</keyword>
<evidence type="ECO:0008006" key="13">
    <source>
        <dbReference type="Google" id="ProtNLM"/>
    </source>
</evidence>
<evidence type="ECO:0000256" key="3">
    <source>
        <dbReference type="ARBA" id="ARBA00022989"/>
    </source>
</evidence>
<feature type="transmembrane region" description="Helical" evidence="7">
    <location>
        <begin position="793"/>
        <end position="819"/>
    </location>
</feature>
<comment type="subcellular location">
    <subcellularLocation>
        <location evidence="1">Membrane</location>
        <topology evidence="1">Multi-pass membrane protein</topology>
    </subcellularLocation>
</comment>
<keyword evidence="2 7" id="KW-0812">Transmembrane</keyword>
<dbReference type="GO" id="GO:0004930">
    <property type="term" value="F:G protein-coupled receptor activity"/>
    <property type="evidence" value="ECO:0007669"/>
    <property type="project" value="InterPro"/>
</dbReference>
<protein>
    <recommendedName>
        <fullName evidence="13">Receptor ligand binding region domain-containing protein</fullName>
    </recommendedName>
</protein>
<evidence type="ECO:0000313" key="11">
    <source>
        <dbReference type="EMBL" id="KAL1502937.1"/>
    </source>
</evidence>
<sequence length="1538" mass="168117">MGPPLPLPPALPLLLPLLLALPAAWAAAVPEVRLGGLFPMFKAERDAFQLDLAGVRRFAAFQLALREINNKSDGLADQLLPRTRLLFTWRDSQRSDAASVEGAFELTRSAFGGAGVHAIVGAASSGPSIAAALVAGRAEVPQVSYASTSALLSDGRAYPYFLRTAPSDAFQGQLLADVIGNQFGFDKVATVASNDGYGLAGISSFHEAARALGIEILTRQTFEGGAVDLDEPIGQLLASRARVAVLFCQAADGGHFLLAAYDAGFGGEGHVWFGADALMRESLWLHAGVLLDEQLRLAVLRGFFGAAPSTQRTSERYRAFARRLAATAFDGCDEAVDDDGTPLWVRDHDGNASTPRVCVAHDGLEDSYAPYAYDATYALAYALHDLIETQGVPQVDGPQLYETLLRRVSFAGITGNVSFYDASLDPDRRFHGDRRQGIEYDVYNYAGVAAGLVRVATWALGDTFGERFRWVDGHSEASVVWSTADNSIPTQLRPLRCPAGEGTGVVEGVVKCVRCAEGSFSARDDDSACEACPAGSYQPREGSTSCEPCAVGFFQPEAKAACLPCPTGVSSLGGSTSCGVCAEGYLLSPARGATPSSASCLPCADGMVCGWNTTVGTVALREGYWRASAASTDIRRCSLAAATCAGGGAAACADGHAGPRCEACAHASQYRVDEGRACADCPDLQRRLWLLFGALAGGGIAAAAAAAALARRAPRVWRAGRRAGVRLRRWLSVHALVPKAKIVFAFLQTARLLPTVYGLKLPESYYAWLRFLAVFQIDWSELVYPGLCLPGGFFAQLLVVTLTPIVAVAVAIFGSMAAGRANRTALSLRQSVFRVLPLVLLVAFCFTPSTSRSIFAVWSCETFEVDSGATPPTTVRYLIADLRIKCDYSDEAYLRLLALAYVVVPLWPIGVPLLFSLLLAASWSAIRRGHVNRLVGATSFLHREYIKDFYWWEVFFLVQRLVIVGFLQWLSLRSHRVLSGMLIAVLYLIALFAAKPYKRQDVGCIAYGAQTAVVILLLLAMFVHYLTVLQEEVDHGHASELYVEVTGFNSVDDLAGTMVFALLLILTVICAGTLYQLVLHLGDKVVFMRLSTTSEPPELTLQPGKRYHLFLSHVWSTGQDQVATIKTRLLLMLPSSQIFRDVDDLDDISRLHDNVIASQCVLLFLSKGYFFSKNCLLEINTALRFERPLVLVNETEAIHGGMTMDSITSDCTSQGIQVDDLFRGGRELISWYRVASFQQLSLIKIAQHMLHASPNFSHLSDPPELYIPGELSKALFELPRPVHLLASARNPGAAQMAEEILARFPDLGLEIDEHCPKDWILKRRRSSANLSISSSSASWRHFLRRRVRLPPRNPTSPRSNEVTHMLLYLNQHTFTGDDGRALSREVRQAFDHDVQVILAHENDLERNGCDFDRLLLTTPQELIELGLYRHIAVPMYPEPYRNISIALLIKAMGGVTPRFQLPHVVRLASRSGSMRRSRTLCSRAALDDFSGDPSMDVLASRLASRQSRTRWLRFHTRLAWRERIRSVRPRRTADTLSA</sequence>
<feature type="transmembrane region" description="Helical" evidence="7">
    <location>
        <begin position="831"/>
        <end position="849"/>
    </location>
</feature>
<keyword evidence="5" id="KW-0675">Receptor</keyword>
<evidence type="ECO:0000256" key="4">
    <source>
        <dbReference type="ARBA" id="ARBA00023136"/>
    </source>
</evidence>
<dbReference type="InterPro" id="IPR050726">
    <property type="entry name" value="mGluR"/>
</dbReference>